<protein>
    <recommendedName>
        <fullName evidence="3">MFS transporter</fullName>
    </recommendedName>
</protein>
<accession>A0A7J3XZX7</accession>
<dbReference type="InterPro" id="IPR036259">
    <property type="entry name" value="MFS_trans_sf"/>
</dbReference>
<keyword evidence="1" id="KW-1133">Transmembrane helix</keyword>
<feature type="transmembrane region" description="Helical" evidence="1">
    <location>
        <begin position="35"/>
        <end position="53"/>
    </location>
</feature>
<sequence length="400" mass="43573">MWLYLAGLSLGLLGFMDLIVNIVAVRILGFNLVELGILNAAWTIAVIPSLRHANALSNAGLTRRPVILGLTSLTVFIVLLYDTVVARNITLVYPAYMLHAVAYSYIKTGCQTAVLESYRSSSWSYYSRRLSQFAVLSQGVGLLAVSRVWSGLFQAWNYLALSLAILLVNASLMMLIPQPSLRFERVLTRIEQYLKKSLTRIHGYLTVSSLDYADGDKLNMIVDRFLGEGVSIPVLALTLVSFRVGNEYLFTPLPYVFIYYMGLRTPDVIALYGLGMILGFVIMLVMPSNVASKGALSLSVLAKIAGVVSIVVWRPALMASSSLLALIYVSNIVIDTTLYTIYIQATSGSNVGLYSMVAEASSLFGTLTSGLVMVALGLNTTLLVLVALNLAPLLLVGENW</sequence>
<dbReference type="AlphaFoldDB" id="A0A7J3XZX7"/>
<feature type="transmembrane region" description="Helical" evidence="1">
    <location>
        <begin position="155"/>
        <end position="176"/>
    </location>
</feature>
<reference evidence="2" key="1">
    <citation type="journal article" date="2020" name="mSystems">
        <title>Genome- and Community-Level Interaction Insights into Carbon Utilization and Element Cycling Functions of Hydrothermarchaeota in Hydrothermal Sediment.</title>
        <authorList>
            <person name="Zhou Z."/>
            <person name="Liu Y."/>
            <person name="Xu W."/>
            <person name="Pan J."/>
            <person name="Luo Z.H."/>
            <person name="Li M."/>
        </authorList>
    </citation>
    <scope>NUCLEOTIDE SEQUENCE [LARGE SCALE GENOMIC DNA]</scope>
    <source>
        <strain evidence="2">SpSt-110</strain>
    </source>
</reference>
<feature type="transmembrane region" description="Helical" evidence="1">
    <location>
        <begin position="7"/>
        <end position="29"/>
    </location>
</feature>
<feature type="transmembrane region" description="Helical" evidence="1">
    <location>
        <begin position="363"/>
        <end position="396"/>
    </location>
</feature>
<feature type="transmembrane region" description="Helical" evidence="1">
    <location>
        <begin position="65"/>
        <end position="84"/>
    </location>
</feature>
<feature type="transmembrane region" description="Helical" evidence="1">
    <location>
        <begin position="325"/>
        <end position="343"/>
    </location>
</feature>
<gene>
    <name evidence="2" type="ORF">ENM60_05550</name>
</gene>
<evidence type="ECO:0000313" key="2">
    <source>
        <dbReference type="EMBL" id="HHP68230.1"/>
    </source>
</evidence>
<keyword evidence="1" id="KW-0472">Membrane</keyword>
<keyword evidence="1" id="KW-0812">Transmembrane</keyword>
<name>A0A7J3XZX7_9CREN</name>
<organism evidence="2">
    <name type="scientific">Thermogladius calderae</name>
    <dbReference type="NCBI Taxonomy" id="1200300"/>
    <lineage>
        <taxon>Archaea</taxon>
        <taxon>Thermoproteota</taxon>
        <taxon>Thermoprotei</taxon>
        <taxon>Desulfurococcales</taxon>
        <taxon>Desulfurococcaceae</taxon>
        <taxon>Thermogladius</taxon>
    </lineage>
</organism>
<feature type="transmembrane region" description="Helical" evidence="1">
    <location>
        <begin position="294"/>
        <end position="313"/>
    </location>
</feature>
<feature type="transmembrane region" description="Helical" evidence="1">
    <location>
        <begin position="269"/>
        <end position="288"/>
    </location>
</feature>
<proteinExistence type="predicted"/>
<dbReference type="EMBL" id="DRYK01000066">
    <property type="protein sequence ID" value="HHP68230.1"/>
    <property type="molecule type" value="Genomic_DNA"/>
</dbReference>
<dbReference type="SUPFAM" id="SSF103473">
    <property type="entry name" value="MFS general substrate transporter"/>
    <property type="match status" value="1"/>
</dbReference>
<comment type="caution">
    <text evidence="2">The sequence shown here is derived from an EMBL/GenBank/DDBJ whole genome shotgun (WGS) entry which is preliminary data.</text>
</comment>
<evidence type="ECO:0000256" key="1">
    <source>
        <dbReference type="SAM" id="Phobius"/>
    </source>
</evidence>
<evidence type="ECO:0008006" key="3">
    <source>
        <dbReference type="Google" id="ProtNLM"/>
    </source>
</evidence>